<gene>
    <name evidence="2" type="ORF">B0H65DRAFT_592995</name>
</gene>
<feature type="compositionally biased region" description="Basic and acidic residues" evidence="1">
    <location>
        <begin position="64"/>
        <end position="83"/>
    </location>
</feature>
<dbReference type="AlphaFoldDB" id="A0AAE0J0L5"/>
<name>A0AAE0J0L5_9PEZI</name>
<evidence type="ECO:0000256" key="1">
    <source>
        <dbReference type="SAM" id="MobiDB-lite"/>
    </source>
</evidence>
<keyword evidence="3" id="KW-1185">Reference proteome</keyword>
<evidence type="ECO:0000313" key="2">
    <source>
        <dbReference type="EMBL" id="KAK3334347.1"/>
    </source>
</evidence>
<evidence type="ECO:0000313" key="3">
    <source>
        <dbReference type="Proteomes" id="UP001278500"/>
    </source>
</evidence>
<feature type="region of interest" description="Disordered" evidence="1">
    <location>
        <begin position="1"/>
        <end position="20"/>
    </location>
</feature>
<feature type="compositionally biased region" description="Basic residues" evidence="1">
    <location>
        <begin position="50"/>
        <end position="62"/>
    </location>
</feature>
<feature type="compositionally biased region" description="Low complexity" evidence="1">
    <location>
        <begin position="142"/>
        <end position="154"/>
    </location>
</feature>
<feature type="region of interest" description="Disordered" evidence="1">
    <location>
        <begin position="124"/>
        <end position="190"/>
    </location>
</feature>
<dbReference type="RefSeq" id="XP_062676513.1">
    <property type="nucleotide sequence ID" value="XM_062831140.1"/>
</dbReference>
<reference evidence="2" key="2">
    <citation type="submission" date="2023-06" db="EMBL/GenBank/DDBJ databases">
        <authorList>
            <consortium name="Lawrence Berkeley National Laboratory"/>
            <person name="Haridas S."/>
            <person name="Hensen N."/>
            <person name="Bonometti L."/>
            <person name="Westerberg I."/>
            <person name="Brannstrom I.O."/>
            <person name="Guillou S."/>
            <person name="Cros-Aarteil S."/>
            <person name="Calhoun S."/>
            <person name="Kuo A."/>
            <person name="Mondo S."/>
            <person name="Pangilinan J."/>
            <person name="Riley R."/>
            <person name="Labutti K."/>
            <person name="Andreopoulos B."/>
            <person name="Lipzen A."/>
            <person name="Chen C."/>
            <person name="Yanf M."/>
            <person name="Daum C."/>
            <person name="Ng V."/>
            <person name="Clum A."/>
            <person name="Steindorff A."/>
            <person name="Ohm R."/>
            <person name="Martin F."/>
            <person name="Silar P."/>
            <person name="Natvig D."/>
            <person name="Lalanne C."/>
            <person name="Gautier V."/>
            <person name="Ament-Velasquez S.L."/>
            <person name="Kruys A."/>
            <person name="Hutchinson M.I."/>
            <person name="Powell A.J."/>
            <person name="Barry K."/>
            <person name="Miller A.N."/>
            <person name="Grigoriev I.V."/>
            <person name="Debuchy R."/>
            <person name="Gladieux P."/>
            <person name="Thoren M.H."/>
            <person name="Johannesson H."/>
        </authorList>
    </citation>
    <scope>NUCLEOTIDE SEQUENCE</scope>
    <source>
        <strain evidence="2">CBS 560.94</strain>
    </source>
</reference>
<feature type="region of interest" description="Disordered" evidence="1">
    <location>
        <begin position="37"/>
        <end position="109"/>
    </location>
</feature>
<dbReference type="EMBL" id="JAUEPP010000011">
    <property type="protein sequence ID" value="KAK3334347.1"/>
    <property type="molecule type" value="Genomic_DNA"/>
</dbReference>
<accession>A0AAE0J0L5</accession>
<sequence length="190" mass="20695">MSSTKSVGTTTTRTNGDTTITITKVDGSEPIFTVASTSAKVVTIPASFGRRPKTGNKSKSGKGQKNDDTTTKPVDTHHQDRQDVPANRKPTPCGSLLKRPNQPYQPTNPSERHILERAIRHNFAKPGKGLIPPPTRQWSECPAPAASGPGAANGNEKEEDLDSYRGCGPEYDLHPEDDEHFTDVWYDDGE</sequence>
<dbReference type="GeneID" id="87868294"/>
<protein>
    <submittedName>
        <fullName evidence="2">Uncharacterized protein</fullName>
    </submittedName>
</protein>
<comment type="caution">
    <text evidence="2">The sequence shown here is derived from an EMBL/GenBank/DDBJ whole genome shotgun (WGS) entry which is preliminary data.</text>
</comment>
<dbReference type="Proteomes" id="UP001278500">
    <property type="component" value="Unassembled WGS sequence"/>
</dbReference>
<organism evidence="2 3">
    <name type="scientific">Neurospora tetraspora</name>
    <dbReference type="NCBI Taxonomy" id="94610"/>
    <lineage>
        <taxon>Eukaryota</taxon>
        <taxon>Fungi</taxon>
        <taxon>Dikarya</taxon>
        <taxon>Ascomycota</taxon>
        <taxon>Pezizomycotina</taxon>
        <taxon>Sordariomycetes</taxon>
        <taxon>Sordariomycetidae</taxon>
        <taxon>Sordariales</taxon>
        <taxon>Sordariaceae</taxon>
        <taxon>Neurospora</taxon>
    </lineage>
</organism>
<reference evidence="2" key="1">
    <citation type="journal article" date="2023" name="Mol. Phylogenet. Evol.">
        <title>Genome-scale phylogeny and comparative genomics of the fungal order Sordariales.</title>
        <authorList>
            <person name="Hensen N."/>
            <person name="Bonometti L."/>
            <person name="Westerberg I."/>
            <person name="Brannstrom I.O."/>
            <person name="Guillou S."/>
            <person name="Cros-Aarteil S."/>
            <person name="Calhoun S."/>
            <person name="Haridas S."/>
            <person name="Kuo A."/>
            <person name="Mondo S."/>
            <person name="Pangilinan J."/>
            <person name="Riley R."/>
            <person name="LaButti K."/>
            <person name="Andreopoulos B."/>
            <person name="Lipzen A."/>
            <person name="Chen C."/>
            <person name="Yan M."/>
            <person name="Daum C."/>
            <person name="Ng V."/>
            <person name="Clum A."/>
            <person name="Steindorff A."/>
            <person name="Ohm R.A."/>
            <person name="Martin F."/>
            <person name="Silar P."/>
            <person name="Natvig D.O."/>
            <person name="Lalanne C."/>
            <person name="Gautier V."/>
            <person name="Ament-Velasquez S.L."/>
            <person name="Kruys A."/>
            <person name="Hutchinson M.I."/>
            <person name="Powell A.J."/>
            <person name="Barry K."/>
            <person name="Miller A.N."/>
            <person name="Grigoriev I.V."/>
            <person name="Debuchy R."/>
            <person name="Gladieux P."/>
            <person name="Hiltunen Thoren M."/>
            <person name="Johannesson H."/>
        </authorList>
    </citation>
    <scope>NUCLEOTIDE SEQUENCE</scope>
    <source>
        <strain evidence="2">CBS 560.94</strain>
    </source>
</reference>
<feature type="compositionally biased region" description="Acidic residues" evidence="1">
    <location>
        <begin position="175"/>
        <end position="190"/>
    </location>
</feature>
<proteinExistence type="predicted"/>